<keyword evidence="10" id="KW-1185">Reference proteome</keyword>
<comment type="cofactor">
    <cofactor evidence="1 5">
        <name>FAD</name>
        <dbReference type="ChEBI" id="CHEBI:57692"/>
    </cofactor>
</comment>
<accession>A0A1U7JCW8</accession>
<keyword evidence="3 5" id="KW-0285">Flavoprotein</keyword>
<comment type="caution">
    <text evidence="9">The sequence shown here is derived from an EMBL/GenBank/DDBJ whole genome shotgun (WGS) entry which is preliminary data.</text>
</comment>
<evidence type="ECO:0000256" key="2">
    <source>
        <dbReference type="ARBA" id="ARBA00009347"/>
    </source>
</evidence>
<organism evidence="9 10">
    <name type="scientific">Pseudovibrio exalbescens</name>
    <dbReference type="NCBI Taxonomy" id="197461"/>
    <lineage>
        <taxon>Bacteria</taxon>
        <taxon>Pseudomonadati</taxon>
        <taxon>Pseudomonadota</taxon>
        <taxon>Alphaproteobacteria</taxon>
        <taxon>Hyphomicrobiales</taxon>
        <taxon>Stappiaceae</taxon>
        <taxon>Pseudovibrio</taxon>
    </lineage>
</organism>
<feature type="domain" description="Acyl-CoA dehydrogenase/oxidase C-terminal" evidence="6">
    <location>
        <begin position="236"/>
        <end position="383"/>
    </location>
</feature>
<dbReference type="AlphaFoldDB" id="A0A1U7JCW8"/>
<dbReference type="InterPro" id="IPR036250">
    <property type="entry name" value="AcylCo_DH-like_C"/>
</dbReference>
<dbReference type="Gene3D" id="1.10.540.10">
    <property type="entry name" value="Acyl-CoA dehydrogenase/oxidase, N-terminal domain"/>
    <property type="match status" value="1"/>
</dbReference>
<dbReference type="PANTHER" id="PTHR43884">
    <property type="entry name" value="ACYL-COA DEHYDROGENASE"/>
    <property type="match status" value="1"/>
</dbReference>
<evidence type="ECO:0000259" key="7">
    <source>
        <dbReference type="Pfam" id="PF02770"/>
    </source>
</evidence>
<dbReference type="GO" id="GO:0003995">
    <property type="term" value="F:acyl-CoA dehydrogenase activity"/>
    <property type="evidence" value="ECO:0007669"/>
    <property type="project" value="TreeGrafter"/>
</dbReference>
<proteinExistence type="inferred from homology"/>
<evidence type="ECO:0000259" key="8">
    <source>
        <dbReference type="Pfam" id="PF02771"/>
    </source>
</evidence>
<feature type="domain" description="Acyl-CoA dehydrogenase/oxidase N-terminal" evidence="8">
    <location>
        <begin position="22"/>
        <end position="127"/>
    </location>
</feature>
<dbReference type="SUPFAM" id="SSF56645">
    <property type="entry name" value="Acyl-CoA dehydrogenase NM domain-like"/>
    <property type="match status" value="1"/>
</dbReference>
<gene>
    <name evidence="9" type="ORF">A3843_18265</name>
</gene>
<dbReference type="RefSeq" id="WP_028482635.1">
    <property type="nucleotide sequence ID" value="NZ_LVVZ01000041.1"/>
</dbReference>
<dbReference type="PANTHER" id="PTHR43884:SF12">
    <property type="entry name" value="ISOVALERYL-COA DEHYDROGENASE, MITOCHONDRIAL-RELATED"/>
    <property type="match status" value="1"/>
</dbReference>
<dbReference type="InterPro" id="IPR046373">
    <property type="entry name" value="Acyl-CoA_Oxase/DH_mid-dom_sf"/>
</dbReference>
<dbReference type="InterPro" id="IPR037069">
    <property type="entry name" value="AcylCoA_DH/ox_N_sf"/>
</dbReference>
<keyword evidence="5" id="KW-0560">Oxidoreductase</keyword>
<dbReference type="Proteomes" id="UP000185783">
    <property type="component" value="Unassembled WGS sequence"/>
</dbReference>
<dbReference type="Pfam" id="PF02770">
    <property type="entry name" value="Acyl-CoA_dh_M"/>
    <property type="match status" value="1"/>
</dbReference>
<dbReference type="Pfam" id="PF02771">
    <property type="entry name" value="Acyl-CoA_dh_N"/>
    <property type="match status" value="1"/>
</dbReference>
<dbReference type="Gene3D" id="2.40.110.10">
    <property type="entry name" value="Butyryl-CoA Dehydrogenase, subunit A, domain 2"/>
    <property type="match status" value="1"/>
</dbReference>
<reference evidence="9 10" key="1">
    <citation type="submission" date="2016-03" db="EMBL/GenBank/DDBJ databases">
        <title>Genome sequence of Nesiotobacter sp. nov., a moderately halophilic alphaproteobacterium isolated from the Yellow Sea, China.</title>
        <authorList>
            <person name="Zhang G."/>
            <person name="Zhang R."/>
        </authorList>
    </citation>
    <scope>NUCLEOTIDE SEQUENCE [LARGE SCALE GENOMIC DNA]</scope>
    <source>
        <strain evidence="9 10">WB1-6</strain>
    </source>
</reference>
<dbReference type="STRING" id="197461.A3843_18265"/>
<dbReference type="CDD" id="cd00567">
    <property type="entry name" value="ACAD"/>
    <property type="match status" value="1"/>
</dbReference>
<dbReference type="InterPro" id="IPR009075">
    <property type="entry name" value="AcylCo_DH/oxidase_C"/>
</dbReference>
<dbReference type="Gene3D" id="1.20.140.10">
    <property type="entry name" value="Butyryl-CoA Dehydrogenase, subunit A, domain 3"/>
    <property type="match status" value="1"/>
</dbReference>
<sequence length="402" mass="44432">MLTNIKYAPLQDLSVSNRCEPLKEQTIDFCERVVRPHSAQVRTAAKMPSQLLDSLKSTGWLGMLIEKQYGGLGLDCLHRVMNVEYLARECPDLGAILQIAQLGTGSIIEFGSEAQKRAWLPSLASGERICTIAITEEHSGSHVLGMSTTYEHRKGGVILNGEKWFIGNCGISNLHVVYARAKDERQISGFIVDGNQSGIDNSEPHNQTGLKSFPLGKLKLNNVFVPEENILGTLGDGLRMAYYVIGHHGRPSLTGLALGIHHRILDLAYTFAMERQLYGKPISDLPDVRSKLFEIYTQYEQSRHVAYEAAHKMSIGDNAYRPLSLAKYLSGEYACRSATSASEVFGARAGLQEFEIAQLSLDAMMTRPPSGTGDVQKKRIMDDIFSPKHHQVQDNTLQRGAA</sequence>
<name>A0A1U7JCW8_9HYPH</name>
<dbReference type="InterPro" id="IPR009100">
    <property type="entry name" value="AcylCoA_DH/oxidase_NM_dom_sf"/>
</dbReference>
<comment type="similarity">
    <text evidence="2 5">Belongs to the acyl-CoA dehydrogenase family.</text>
</comment>
<evidence type="ECO:0000256" key="3">
    <source>
        <dbReference type="ARBA" id="ARBA00022630"/>
    </source>
</evidence>
<dbReference type="InterPro" id="IPR006091">
    <property type="entry name" value="Acyl-CoA_Oxase/DH_mid-dom"/>
</dbReference>
<evidence type="ECO:0000259" key="6">
    <source>
        <dbReference type="Pfam" id="PF00441"/>
    </source>
</evidence>
<evidence type="ECO:0000313" key="10">
    <source>
        <dbReference type="Proteomes" id="UP000185783"/>
    </source>
</evidence>
<evidence type="ECO:0000256" key="5">
    <source>
        <dbReference type="RuleBase" id="RU362125"/>
    </source>
</evidence>
<dbReference type="GO" id="GO:0050660">
    <property type="term" value="F:flavin adenine dinucleotide binding"/>
    <property type="evidence" value="ECO:0007669"/>
    <property type="project" value="InterPro"/>
</dbReference>
<evidence type="ECO:0000313" key="9">
    <source>
        <dbReference type="EMBL" id="OKL42600.1"/>
    </source>
</evidence>
<protein>
    <recommendedName>
        <fullName evidence="11">Acyl-CoA dehydrogenase</fullName>
    </recommendedName>
</protein>
<dbReference type="Pfam" id="PF00441">
    <property type="entry name" value="Acyl-CoA_dh_1"/>
    <property type="match status" value="1"/>
</dbReference>
<dbReference type="SUPFAM" id="SSF47203">
    <property type="entry name" value="Acyl-CoA dehydrogenase C-terminal domain-like"/>
    <property type="match status" value="1"/>
</dbReference>
<evidence type="ECO:0000256" key="1">
    <source>
        <dbReference type="ARBA" id="ARBA00001974"/>
    </source>
</evidence>
<evidence type="ECO:0000256" key="4">
    <source>
        <dbReference type="ARBA" id="ARBA00022827"/>
    </source>
</evidence>
<evidence type="ECO:0008006" key="11">
    <source>
        <dbReference type="Google" id="ProtNLM"/>
    </source>
</evidence>
<feature type="domain" description="Acyl-CoA oxidase/dehydrogenase middle" evidence="7">
    <location>
        <begin position="132"/>
        <end position="223"/>
    </location>
</feature>
<dbReference type="EMBL" id="LVVZ01000041">
    <property type="protein sequence ID" value="OKL42600.1"/>
    <property type="molecule type" value="Genomic_DNA"/>
</dbReference>
<keyword evidence="4 5" id="KW-0274">FAD</keyword>
<dbReference type="InterPro" id="IPR013786">
    <property type="entry name" value="AcylCoA_DH/ox_N"/>
</dbReference>